<dbReference type="NCBIfam" id="NF003013">
    <property type="entry name" value="PRK03846.1"/>
    <property type="match status" value="1"/>
</dbReference>
<dbReference type="NCBIfam" id="NF004041">
    <property type="entry name" value="PRK05541.1"/>
    <property type="match status" value="1"/>
</dbReference>
<dbReference type="GO" id="GO:0019379">
    <property type="term" value="P:sulfate assimilation, phosphoadenylyl sulfate reduction by phosphoadenylyl-sulfate reductase (thioredoxin)"/>
    <property type="evidence" value="ECO:0007669"/>
    <property type="project" value="TreeGrafter"/>
</dbReference>
<dbReference type="HAMAP" id="MF_00065">
    <property type="entry name" value="Adenylyl_sulf_kinase"/>
    <property type="match status" value="1"/>
</dbReference>
<dbReference type="UniPathway" id="UPA00140">
    <property type="reaction ID" value="UER00205"/>
</dbReference>
<dbReference type="GO" id="GO:0005524">
    <property type="term" value="F:ATP binding"/>
    <property type="evidence" value="ECO:0007669"/>
    <property type="project" value="UniProtKB-UniRule"/>
</dbReference>
<organism evidence="8 9">
    <name type="scientific">Aeropyrum camini SY1 = JCM 12091</name>
    <dbReference type="NCBI Taxonomy" id="1198449"/>
    <lineage>
        <taxon>Archaea</taxon>
        <taxon>Thermoproteota</taxon>
        <taxon>Thermoprotei</taxon>
        <taxon>Desulfurococcales</taxon>
        <taxon>Desulfurococcaceae</taxon>
        <taxon>Aeropyrum</taxon>
    </lineage>
</organism>
<dbReference type="KEGG" id="acj:ACAM_0750"/>
<dbReference type="CDD" id="cd02027">
    <property type="entry name" value="APSK"/>
    <property type="match status" value="1"/>
</dbReference>
<dbReference type="Gene3D" id="3.40.50.300">
    <property type="entry name" value="P-loop containing nucleotide triphosphate hydrolases"/>
    <property type="match status" value="1"/>
</dbReference>
<protein>
    <recommendedName>
        <fullName evidence="1 5">Adenylyl-sulfate kinase</fullName>
        <ecNumber evidence="1 5">2.7.1.25</ecNumber>
    </recommendedName>
    <alternativeName>
        <fullName evidence="5">APS kinase</fullName>
    </alternativeName>
    <alternativeName>
        <fullName evidence="5">ATP adenosine-5'-phosphosulfate 3'-phosphotransferase</fullName>
    </alternativeName>
    <alternativeName>
        <fullName evidence="5">Adenosine-5'-phosphosulfate kinase</fullName>
    </alternativeName>
</protein>
<keyword evidence="5" id="KW-0597">Phosphoprotein</keyword>
<dbReference type="OrthoDB" id="28808at2157"/>
<dbReference type="GO" id="GO:0004781">
    <property type="term" value="F:sulfate adenylyltransferase (ATP) activity"/>
    <property type="evidence" value="ECO:0007669"/>
    <property type="project" value="TreeGrafter"/>
</dbReference>
<evidence type="ECO:0000259" key="7">
    <source>
        <dbReference type="Pfam" id="PF01583"/>
    </source>
</evidence>
<feature type="active site" description="Phosphoserine intermediate" evidence="5">
    <location>
        <position position="96"/>
    </location>
</feature>
<evidence type="ECO:0000256" key="4">
    <source>
        <dbReference type="ARBA" id="ARBA00022840"/>
    </source>
</evidence>
<keyword evidence="3 5" id="KW-0547">Nucleotide-binding</keyword>
<evidence type="ECO:0000256" key="2">
    <source>
        <dbReference type="ARBA" id="ARBA00022679"/>
    </source>
</evidence>
<evidence type="ECO:0000256" key="1">
    <source>
        <dbReference type="ARBA" id="ARBA00012121"/>
    </source>
</evidence>
<sequence>MGAGAVSYHRCLDRGVVVWLTGLPGSGKTTIASRLAEMLRMEGFRVEVLDGDWARRTVSEGAGFTREERIRHLRRIAWIARLLARNGVIVLCSFVSPYREARSMVRGIVEEEGIPFLEIYVKASLEEVIRRDPKGLYRKALKGEIKNFTGVTDPYEPPEKPELVLDTESNPVEDNVAKLYRLVKSTLETQHV</sequence>
<accession>U3TFY2</accession>
<dbReference type="GO" id="GO:0070814">
    <property type="term" value="P:hydrogen sulfide biosynthetic process"/>
    <property type="evidence" value="ECO:0007669"/>
    <property type="project" value="UniProtKB-UniRule"/>
</dbReference>
<evidence type="ECO:0000256" key="3">
    <source>
        <dbReference type="ARBA" id="ARBA00022741"/>
    </source>
</evidence>
<evidence type="ECO:0000313" key="8">
    <source>
        <dbReference type="EMBL" id="BAN90219.1"/>
    </source>
</evidence>
<dbReference type="NCBIfam" id="TIGR00455">
    <property type="entry name" value="apsK"/>
    <property type="match status" value="1"/>
</dbReference>
<dbReference type="InterPro" id="IPR002891">
    <property type="entry name" value="APS"/>
</dbReference>
<dbReference type="InterPro" id="IPR050512">
    <property type="entry name" value="Sulf_AdTrans/APS_kinase"/>
</dbReference>
<dbReference type="GO" id="GO:0004020">
    <property type="term" value="F:adenylylsulfate kinase activity"/>
    <property type="evidence" value="ECO:0007669"/>
    <property type="project" value="UniProtKB-UniRule"/>
</dbReference>
<dbReference type="EC" id="2.7.1.25" evidence="1 5"/>
<dbReference type="STRING" id="1198449.ACAM_0750"/>
<keyword evidence="5 6" id="KW-0418">Kinase</keyword>
<dbReference type="InterPro" id="IPR027417">
    <property type="entry name" value="P-loop_NTPase"/>
</dbReference>
<evidence type="ECO:0000256" key="6">
    <source>
        <dbReference type="RuleBase" id="RU004347"/>
    </source>
</evidence>
<dbReference type="eggNOG" id="arCOG01040">
    <property type="taxonomic scope" value="Archaea"/>
</dbReference>
<dbReference type="GO" id="GO:0005737">
    <property type="term" value="C:cytoplasm"/>
    <property type="evidence" value="ECO:0007669"/>
    <property type="project" value="TreeGrafter"/>
</dbReference>
<dbReference type="SUPFAM" id="SSF52540">
    <property type="entry name" value="P-loop containing nucleoside triphosphate hydrolases"/>
    <property type="match status" value="1"/>
</dbReference>
<gene>
    <name evidence="5 8" type="primary">cysC</name>
    <name evidence="8" type="ORF">ACAM_0750</name>
</gene>
<keyword evidence="2 5" id="KW-0808">Transferase</keyword>
<dbReference type="PANTHER" id="PTHR42700">
    <property type="entry name" value="SULFATE ADENYLYLTRANSFERASE"/>
    <property type="match status" value="1"/>
</dbReference>
<evidence type="ECO:0000256" key="5">
    <source>
        <dbReference type="HAMAP-Rule" id="MF_00065"/>
    </source>
</evidence>
<evidence type="ECO:0000313" key="9">
    <source>
        <dbReference type="Proteomes" id="UP000016887"/>
    </source>
</evidence>
<keyword evidence="9" id="KW-1185">Reference proteome</keyword>
<reference evidence="8 9" key="1">
    <citation type="journal article" date="2013" name="Appl. Environ. Microbiol.">
        <title>Variation of the Virus-Related Elements within Syntenic Genomes of the Hyperthermophilic Archaeon Aeropyrum.</title>
        <authorList>
            <person name="Daifuku T."/>
            <person name="Yoshida T."/>
            <person name="Kitamura T."/>
            <person name="Kawaichi S."/>
            <person name="Inoue T."/>
            <person name="Nomura K."/>
            <person name="Yoshida Y."/>
            <person name="Kuno S."/>
            <person name="Sako Y."/>
        </authorList>
    </citation>
    <scope>NUCLEOTIDE SEQUENCE [LARGE SCALE GENOMIC DNA]</scope>
    <source>
        <strain evidence="8 9">SY1</strain>
    </source>
</reference>
<dbReference type="Pfam" id="PF01583">
    <property type="entry name" value="APS_kinase"/>
    <property type="match status" value="1"/>
</dbReference>
<comment type="pathway">
    <text evidence="5 6">Sulfur metabolism; hydrogen sulfide biosynthesis; sulfite from sulfate: step 2/3.</text>
</comment>
<comment type="similarity">
    <text evidence="5 6">Belongs to the APS kinase family.</text>
</comment>
<keyword evidence="4 5" id="KW-0067">ATP-binding</keyword>
<dbReference type="InterPro" id="IPR059117">
    <property type="entry name" value="APS_kinase_dom"/>
</dbReference>
<proteinExistence type="inferred from homology"/>
<name>U3TFY2_9CREN</name>
<dbReference type="GO" id="GO:0010134">
    <property type="term" value="P:sulfate assimilation via adenylyl sulfate reduction"/>
    <property type="evidence" value="ECO:0007669"/>
    <property type="project" value="TreeGrafter"/>
</dbReference>
<dbReference type="Proteomes" id="UP000016887">
    <property type="component" value="Chromosome"/>
</dbReference>
<dbReference type="PATRIC" id="fig|1198449.6.peg.757"/>
<dbReference type="EMBL" id="AP012489">
    <property type="protein sequence ID" value="BAN90219.1"/>
    <property type="molecule type" value="Genomic_DNA"/>
</dbReference>
<dbReference type="AlphaFoldDB" id="U3TFY2"/>
<feature type="binding site" evidence="5">
    <location>
        <begin position="22"/>
        <end position="29"/>
    </location>
    <ligand>
        <name>ATP</name>
        <dbReference type="ChEBI" id="CHEBI:30616"/>
    </ligand>
</feature>
<comment type="catalytic activity">
    <reaction evidence="5 6">
        <text>adenosine 5'-phosphosulfate + ATP = 3'-phosphoadenylyl sulfate + ADP + H(+)</text>
        <dbReference type="Rhea" id="RHEA:24152"/>
        <dbReference type="ChEBI" id="CHEBI:15378"/>
        <dbReference type="ChEBI" id="CHEBI:30616"/>
        <dbReference type="ChEBI" id="CHEBI:58243"/>
        <dbReference type="ChEBI" id="CHEBI:58339"/>
        <dbReference type="ChEBI" id="CHEBI:456216"/>
        <dbReference type="EC" id="2.7.1.25"/>
    </reaction>
</comment>
<feature type="domain" description="APS kinase" evidence="7">
    <location>
        <begin position="14"/>
        <end position="166"/>
    </location>
</feature>
<dbReference type="PANTHER" id="PTHR42700:SF1">
    <property type="entry name" value="SULFATE ADENYLYLTRANSFERASE"/>
    <property type="match status" value="1"/>
</dbReference>
<comment type="function">
    <text evidence="5 6">Catalyzes the synthesis of activated sulfate.</text>
</comment>